<protein>
    <submittedName>
        <fullName evidence="1">Uncharacterized protein</fullName>
    </submittedName>
</protein>
<evidence type="ECO:0000313" key="1">
    <source>
        <dbReference type="EMBL" id="KAF5917914.1"/>
    </source>
</evidence>
<dbReference type="EMBL" id="JACDTQ010002515">
    <property type="protein sequence ID" value="KAF5917914.1"/>
    <property type="molecule type" value="Genomic_DNA"/>
</dbReference>
<reference evidence="1 2" key="1">
    <citation type="journal article" date="2020" name="Mol. Biol. Evol.">
        <title>Interspecific Gene Flow and the Evolution of Specialization in Black and White Rhinoceros.</title>
        <authorList>
            <person name="Moodley Y."/>
            <person name="Westbury M.V."/>
            <person name="Russo I.M."/>
            <person name="Gopalakrishnan S."/>
            <person name="Rakotoarivelo A."/>
            <person name="Olsen R.A."/>
            <person name="Prost S."/>
            <person name="Tunstall T."/>
            <person name="Ryder O.A."/>
            <person name="Dalen L."/>
            <person name="Bruford M.W."/>
        </authorList>
    </citation>
    <scope>NUCLEOTIDE SEQUENCE [LARGE SCALE GENOMIC DNA]</scope>
    <source>
        <strain evidence="1">SBR-YM</strain>
        <tissue evidence="1">Skin</tissue>
    </source>
</reference>
<organism evidence="1 2">
    <name type="scientific">Diceros bicornis minor</name>
    <name type="common">South-central black rhinoceros</name>
    <dbReference type="NCBI Taxonomy" id="77932"/>
    <lineage>
        <taxon>Eukaryota</taxon>
        <taxon>Metazoa</taxon>
        <taxon>Chordata</taxon>
        <taxon>Craniata</taxon>
        <taxon>Vertebrata</taxon>
        <taxon>Euteleostomi</taxon>
        <taxon>Mammalia</taxon>
        <taxon>Eutheria</taxon>
        <taxon>Laurasiatheria</taxon>
        <taxon>Perissodactyla</taxon>
        <taxon>Rhinocerotidae</taxon>
        <taxon>Diceros</taxon>
    </lineage>
</organism>
<name>A0A7J7EQP8_DICBM</name>
<keyword evidence="2" id="KW-1185">Reference proteome</keyword>
<proteinExistence type="predicted"/>
<sequence length="221" mass="25059">MTDHLSTELLYLRHLWPAPDGWWNERAGPLLTLCDVPQNSWGDEPEKYLVPTHHDKHYGSKKEAQRWLTFWVMEHSALLRFIVRDSAPPKSIKRRVKTCLPQHIQYAAGSFLASLRKQKKMGGSKSAVIELADAGNLANQMRRRKKNVGQENFAASPQLFKSGFPSRWEGSSCKPDLRFSFSVIFNCLNPPSLGRSGVCLSVKVPNLLEINDYLLEAVLSL</sequence>
<comment type="caution">
    <text evidence="1">The sequence shown here is derived from an EMBL/GenBank/DDBJ whole genome shotgun (WGS) entry which is preliminary data.</text>
</comment>
<evidence type="ECO:0000313" key="2">
    <source>
        <dbReference type="Proteomes" id="UP000551758"/>
    </source>
</evidence>
<gene>
    <name evidence="1" type="ORF">HPG69_010067</name>
</gene>
<accession>A0A7J7EQP8</accession>
<dbReference type="Proteomes" id="UP000551758">
    <property type="component" value="Unassembled WGS sequence"/>
</dbReference>
<dbReference type="AlphaFoldDB" id="A0A7J7EQP8"/>